<keyword evidence="3" id="KW-0732">Signal</keyword>
<feature type="chain" id="PRO_5029909305" evidence="3">
    <location>
        <begin position="32"/>
        <end position="374"/>
    </location>
</feature>
<evidence type="ECO:0000256" key="2">
    <source>
        <dbReference type="SAM" id="Phobius"/>
    </source>
</evidence>
<feature type="compositionally biased region" description="Pro residues" evidence="1">
    <location>
        <begin position="277"/>
        <end position="297"/>
    </location>
</feature>
<keyword evidence="2" id="KW-0812">Transmembrane</keyword>
<organism evidence="4 5">
    <name type="scientific">Geodermatophilus sabuli</name>
    <dbReference type="NCBI Taxonomy" id="1564158"/>
    <lineage>
        <taxon>Bacteria</taxon>
        <taxon>Bacillati</taxon>
        <taxon>Actinomycetota</taxon>
        <taxon>Actinomycetes</taxon>
        <taxon>Geodermatophilales</taxon>
        <taxon>Geodermatophilaceae</taxon>
        <taxon>Geodermatophilus</taxon>
    </lineage>
</organism>
<keyword evidence="5" id="KW-1185">Reference proteome</keyword>
<name>A0A7K3VZA2_9ACTN</name>
<feature type="signal peptide" evidence="3">
    <location>
        <begin position="1"/>
        <end position="31"/>
    </location>
</feature>
<evidence type="ECO:0000313" key="5">
    <source>
        <dbReference type="Proteomes" id="UP000470246"/>
    </source>
</evidence>
<keyword evidence="2" id="KW-0472">Membrane</keyword>
<comment type="caution">
    <text evidence="4">The sequence shown here is derived from an EMBL/GenBank/DDBJ whole genome shotgun (WGS) entry which is preliminary data.</text>
</comment>
<proteinExistence type="predicted"/>
<evidence type="ECO:0000313" key="4">
    <source>
        <dbReference type="EMBL" id="NEK57234.1"/>
    </source>
</evidence>
<feature type="transmembrane region" description="Helical" evidence="2">
    <location>
        <begin position="345"/>
        <end position="368"/>
    </location>
</feature>
<evidence type="ECO:0000256" key="1">
    <source>
        <dbReference type="SAM" id="MobiDB-lite"/>
    </source>
</evidence>
<dbReference type="AlphaFoldDB" id="A0A7K3VZA2"/>
<accession>A0A7K3VZA2</accession>
<gene>
    <name evidence="4" type="ORF">GCU56_05015</name>
</gene>
<feature type="compositionally biased region" description="Low complexity" evidence="1">
    <location>
        <begin position="194"/>
        <end position="216"/>
    </location>
</feature>
<protein>
    <submittedName>
        <fullName evidence="4">Uncharacterized protein</fullName>
    </submittedName>
</protein>
<sequence>MSRAARRSALTLAGVAGMIVTGLLSPSVAGAAERCVPSPDGVTTDCTYLDTGTEQEFVVPEGVTSVRVTLHGGEPVAGEPAGGTSSLIVVPGSTLLIDLGDVDELPSPTAAGAGTDAPTAAPVTAPWWYVASDDGAAALIQTRRAADPGRSPAAATPVDDDARGRLVLTYSPASEAEEPVALPAESVPDLPLDGGPSASPEVPAPAAGTAAAQSPAPAEPPAPGEPPAPAEASVPAPETLQPEQSPEPAPATTAAPPAVPAPDGASPTDVPSAAPHPSDPAPRTDPAPTTGPAPTASPAPMTNSAPTPSDQPAATEPSAEDAPIAVELETASSVVPGGLFDADGVGVLAAALVGVVTLGVCVTVTVGAGRRRGD</sequence>
<dbReference type="Proteomes" id="UP000470246">
    <property type="component" value="Unassembled WGS sequence"/>
</dbReference>
<feature type="compositionally biased region" description="Low complexity" evidence="1">
    <location>
        <begin position="230"/>
        <end position="276"/>
    </location>
</feature>
<dbReference type="EMBL" id="JAAGWF010000007">
    <property type="protein sequence ID" value="NEK57234.1"/>
    <property type="molecule type" value="Genomic_DNA"/>
</dbReference>
<dbReference type="RefSeq" id="WP_163480435.1">
    <property type="nucleotide sequence ID" value="NZ_JAAGWF010000007.1"/>
</dbReference>
<evidence type="ECO:0000256" key="3">
    <source>
        <dbReference type="SAM" id="SignalP"/>
    </source>
</evidence>
<reference evidence="4 5" key="1">
    <citation type="submission" date="2020-02" db="EMBL/GenBank/DDBJ databases">
        <title>Geodermatophilus sabuli CPCC 205279 I12A-02694.</title>
        <authorList>
            <person name="Jiang Z."/>
        </authorList>
    </citation>
    <scope>NUCLEOTIDE SEQUENCE [LARGE SCALE GENOMIC DNA]</scope>
    <source>
        <strain evidence="4 5">I12A-02694</strain>
    </source>
</reference>
<feature type="compositionally biased region" description="Low complexity" evidence="1">
    <location>
        <begin position="298"/>
        <end position="308"/>
    </location>
</feature>
<feature type="compositionally biased region" description="Pro residues" evidence="1">
    <location>
        <begin position="217"/>
        <end position="229"/>
    </location>
</feature>
<feature type="region of interest" description="Disordered" evidence="1">
    <location>
        <begin position="172"/>
        <end position="320"/>
    </location>
</feature>
<keyword evidence="2" id="KW-1133">Transmembrane helix</keyword>